<reference evidence="2 3" key="1">
    <citation type="submission" date="2023-01" db="EMBL/GenBank/DDBJ databases">
        <authorList>
            <person name="Whitehead M."/>
        </authorList>
    </citation>
    <scope>NUCLEOTIDE SEQUENCE [LARGE SCALE GENOMIC DNA]</scope>
</reference>
<comment type="caution">
    <text evidence="2">The sequence shown here is derived from an EMBL/GenBank/DDBJ whole genome shotgun (WGS) entry which is preliminary data.</text>
</comment>
<evidence type="ECO:0000313" key="2">
    <source>
        <dbReference type="EMBL" id="CAI6375638.1"/>
    </source>
</evidence>
<proteinExistence type="predicted"/>
<sequence length="701" mass="79655">MFQSSKKLKLSKTTRYRQRISASAVAHKLFNTSSSSSSIESIPNLKETEFIYNQNAAVNNHSSGSSDLNNFDGYSSNYELATSSSHNNSYNFSSDSYQFSNTADNPSIFLSNWALRHSIPHTVLNDLLMFLRTLPGLNNLPKDARTLLKTPTTTLIKSIHGGEYHHLGLNREIKSLLLSGIDIPLTLELTVGIDGLPLTTNPSSQLWPILGCFTNINVNNRQNVFMIGAFYGKSKPGDSNEYLREFVDELKQITNEGIVYKDKVVKLKMHALICDAPAKAFVLKIRGHNGKNSCPRCIGQGIWSKTHTRTYFPNLDSPLRTHNSFINLEDKTLHLGRTILTEIPNFDLINDTPFDVMHVIYIGVVKKLISLWVGSPKHNKSLPSNLISVLDDKLNFLGKNIPVEFQRKPNKNSRIHPLRDVSRWKATELRQCLLYTGLVVFKDIVSNDIYNNFLELSIGVRLILSNNVSHEYNTYAKNILKHFVIMFGQIYGASYISHNIHSVIHLADDAKRYNGLNKICAFMFENHMQPLKKDIRSGMRPLQQLSRRYEEKRVSNVMISYKQYQTQIGPINCYYSNKNKLRPMVGNAIEPQYTGWRMKTLSIKLNEADKCVKILNTGEFVVIENIATDRTDTSKILIVGRHYEKMIDFFIQPCKSSLLGIYKASSLGPLKTWPLNNISQKIVSLPLNDYENSVLLIPFLH</sequence>
<dbReference type="Proteomes" id="UP001160148">
    <property type="component" value="Unassembled WGS sequence"/>
</dbReference>
<evidence type="ECO:0000313" key="3">
    <source>
        <dbReference type="Proteomes" id="UP001160148"/>
    </source>
</evidence>
<gene>
    <name evidence="1" type="ORF">MEUPH1_LOCUS16880</name>
    <name evidence="2" type="ORF">MEUPH1_LOCUS29107</name>
</gene>
<dbReference type="AlphaFoldDB" id="A0AAV0Y4F8"/>
<name>A0AAV0Y4F8_9HEMI</name>
<dbReference type="EMBL" id="CARXXK010001350">
    <property type="protein sequence ID" value="CAI6375638.1"/>
    <property type="molecule type" value="Genomic_DNA"/>
</dbReference>
<protein>
    <recommendedName>
        <fullName evidence="4">Transposase domain-containing protein</fullName>
    </recommendedName>
</protein>
<evidence type="ECO:0000313" key="1">
    <source>
        <dbReference type="EMBL" id="CAI6361732.1"/>
    </source>
</evidence>
<accession>A0AAV0Y4F8</accession>
<keyword evidence="3" id="KW-1185">Reference proteome</keyword>
<evidence type="ECO:0008006" key="4">
    <source>
        <dbReference type="Google" id="ProtNLM"/>
    </source>
</evidence>
<dbReference type="EMBL" id="CARXXK010000003">
    <property type="protein sequence ID" value="CAI6361732.1"/>
    <property type="molecule type" value="Genomic_DNA"/>
</dbReference>
<organism evidence="2 3">
    <name type="scientific">Macrosiphum euphorbiae</name>
    <name type="common">potato aphid</name>
    <dbReference type="NCBI Taxonomy" id="13131"/>
    <lineage>
        <taxon>Eukaryota</taxon>
        <taxon>Metazoa</taxon>
        <taxon>Ecdysozoa</taxon>
        <taxon>Arthropoda</taxon>
        <taxon>Hexapoda</taxon>
        <taxon>Insecta</taxon>
        <taxon>Pterygota</taxon>
        <taxon>Neoptera</taxon>
        <taxon>Paraneoptera</taxon>
        <taxon>Hemiptera</taxon>
        <taxon>Sternorrhyncha</taxon>
        <taxon>Aphidomorpha</taxon>
        <taxon>Aphidoidea</taxon>
        <taxon>Aphididae</taxon>
        <taxon>Macrosiphini</taxon>
        <taxon>Macrosiphum</taxon>
    </lineage>
</organism>
<dbReference type="PANTHER" id="PTHR33053:SF24">
    <property type="entry name" value="TRANSPOSASE DOMAIN-CONTAINING PROTEIN"/>
    <property type="match status" value="1"/>
</dbReference>
<dbReference type="PANTHER" id="PTHR33053">
    <property type="entry name" value="PROTEIN, PUTATIVE-RELATED"/>
    <property type="match status" value="1"/>
</dbReference>